<gene>
    <name evidence="2" type="ORF">V22_41010</name>
</gene>
<organism evidence="2 3">
    <name type="scientific">Calycomorphotria hydatis</name>
    <dbReference type="NCBI Taxonomy" id="2528027"/>
    <lineage>
        <taxon>Bacteria</taxon>
        <taxon>Pseudomonadati</taxon>
        <taxon>Planctomycetota</taxon>
        <taxon>Planctomycetia</taxon>
        <taxon>Planctomycetales</taxon>
        <taxon>Planctomycetaceae</taxon>
        <taxon>Calycomorphotria</taxon>
    </lineage>
</organism>
<reference evidence="2 3" key="1">
    <citation type="submission" date="2019-02" db="EMBL/GenBank/DDBJ databases">
        <title>Deep-cultivation of Planctomycetes and their phenomic and genomic characterization uncovers novel biology.</title>
        <authorList>
            <person name="Wiegand S."/>
            <person name="Jogler M."/>
            <person name="Boedeker C."/>
            <person name="Pinto D."/>
            <person name="Vollmers J."/>
            <person name="Rivas-Marin E."/>
            <person name="Kohn T."/>
            <person name="Peeters S.H."/>
            <person name="Heuer A."/>
            <person name="Rast P."/>
            <person name="Oberbeckmann S."/>
            <person name="Bunk B."/>
            <person name="Jeske O."/>
            <person name="Meyerdierks A."/>
            <person name="Storesund J.E."/>
            <person name="Kallscheuer N."/>
            <person name="Luecker S."/>
            <person name="Lage O.M."/>
            <person name="Pohl T."/>
            <person name="Merkel B.J."/>
            <person name="Hornburger P."/>
            <person name="Mueller R.-W."/>
            <person name="Bruemmer F."/>
            <person name="Labrenz M."/>
            <person name="Spormann A.M."/>
            <person name="Op den Camp H."/>
            <person name="Overmann J."/>
            <person name="Amann R."/>
            <person name="Jetten M.S.M."/>
            <person name="Mascher T."/>
            <person name="Medema M.H."/>
            <person name="Devos D.P."/>
            <person name="Kaster A.-K."/>
            <person name="Ovreas L."/>
            <person name="Rohde M."/>
            <person name="Galperin M.Y."/>
            <person name="Jogler C."/>
        </authorList>
    </citation>
    <scope>NUCLEOTIDE SEQUENCE [LARGE SCALE GENOMIC DNA]</scope>
    <source>
        <strain evidence="2 3">V22</strain>
    </source>
</reference>
<dbReference type="Proteomes" id="UP000319976">
    <property type="component" value="Chromosome"/>
</dbReference>
<dbReference type="KEGG" id="chya:V22_41010"/>
<keyword evidence="3" id="KW-1185">Reference proteome</keyword>
<dbReference type="EMBL" id="CP036316">
    <property type="protein sequence ID" value="QDT66829.1"/>
    <property type="molecule type" value="Genomic_DNA"/>
</dbReference>
<dbReference type="OrthoDB" id="214050at2"/>
<proteinExistence type="predicted"/>
<dbReference type="PROSITE" id="PS50914">
    <property type="entry name" value="BON"/>
    <property type="match status" value="1"/>
</dbReference>
<sequence length="73" mass="8086">MLTTALPENIRERIAETVRLRTGAEITNLHVELASDGIILTGQSRTYYCKQLATHAALDAAGNHPLWNEIEVN</sequence>
<protein>
    <recommendedName>
        <fullName evidence="1">BON domain-containing protein</fullName>
    </recommendedName>
</protein>
<accession>A0A517TEN0</accession>
<evidence type="ECO:0000259" key="1">
    <source>
        <dbReference type="PROSITE" id="PS50914"/>
    </source>
</evidence>
<evidence type="ECO:0000313" key="3">
    <source>
        <dbReference type="Proteomes" id="UP000319976"/>
    </source>
</evidence>
<dbReference type="InterPro" id="IPR007055">
    <property type="entry name" value="BON_dom"/>
</dbReference>
<dbReference type="AlphaFoldDB" id="A0A517TEN0"/>
<name>A0A517TEN0_9PLAN</name>
<dbReference type="RefSeq" id="WP_145266283.1">
    <property type="nucleotide sequence ID" value="NZ_CP036316.1"/>
</dbReference>
<feature type="domain" description="BON" evidence="1">
    <location>
        <begin position="6"/>
        <end position="73"/>
    </location>
</feature>
<evidence type="ECO:0000313" key="2">
    <source>
        <dbReference type="EMBL" id="QDT66829.1"/>
    </source>
</evidence>